<dbReference type="Proteomes" id="UP000030152">
    <property type="component" value="Unassembled WGS sequence"/>
</dbReference>
<name>A0A0A2M295_9FLAO</name>
<dbReference type="InterPro" id="IPR033881">
    <property type="entry name" value="vWA_BatA_type"/>
</dbReference>
<dbReference type="Pfam" id="PF00092">
    <property type="entry name" value="VWA"/>
    <property type="match status" value="1"/>
</dbReference>
<dbReference type="EMBL" id="JRLX01000017">
    <property type="protein sequence ID" value="KGO85701.1"/>
    <property type="molecule type" value="Genomic_DNA"/>
</dbReference>
<keyword evidence="1" id="KW-1003">Cell membrane</keyword>
<reference evidence="7 8" key="1">
    <citation type="submission" date="2013-09" db="EMBL/GenBank/DDBJ databases">
        <authorList>
            <person name="Zeng Z."/>
            <person name="Chen C."/>
        </authorList>
    </citation>
    <scope>NUCLEOTIDE SEQUENCE [LARGE SCALE GENOMIC DNA]</scope>
    <source>
        <strain evidence="7 8">WB 3.3-2</strain>
    </source>
</reference>
<dbReference type="SMART" id="SM00327">
    <property type="entry name" value="VWA"/>
    <property type="match status" value="1"/>
</dbReference>
<protein>
    <submittedName>
        <fullName evidence="7">Aerotolerance regulator BatA</fullName>
    </submittedName>
</protein>
<gene>
    <name evidence="7" type="ORF">Q765_14860</name>
</gene>
<dbReference type="Pfam" id="PF07584">
    <property type="entry name" value="BatA"/>
    <property type="match status" value="1"/>
</dbReference>
<dbReference type="CDD" id="cd01467">
    <property type="entry name" value="vWA_BatA_type"/>
    <property type="match status" value="1"/>
</dbReference>
<proteinExistence type="predicted"/>
<dbReference type="STRING" id="1121895.GCA_000378485_02807"/>
<keyword evidence="3 5" id="KW-1133">Transmembrane helix</keyword>
<evidence type="ECO:0000259" key="6">
    <source>
        <dbReference type="PROSITE" id="PS50234"/>
    </source>
</evidence>
<dbReference type="InterPro" id="IPR036465">
    <property type="entry name" value="vWFA_dom_sf"/>
</dbReference>
<dbReference type="PROSITE" id="PS50234">
    <property type="entry name" value="VWFA"/>
    <property type="match status" value="1"/>
</dbReference>
<accession>A0A0A2M295</accession>
<dbReference type="SUPFAM" id="SSF53300">
    <property type="entry name" value="vWA-like"/>
    <property type="match status" value="1"/>
</dbReference>
<dbReference type="PANTHER" id="PTHR22550">
    <property type="entry name" value="SPORE GERMINATION PROTEIN"/>
    <property type="match status" value="1"/>
</dbReference>
<dbReference type="AlphaFoldDB" id="A0A0A2M295"/>
<dbReference type="InterPro" id="IPR050768">
    <property type="entry name" value="UPF0353/GerABKA_families"/>
</dbReference>
<evidence type="ECO:0000313" key="7">
    <source>
        <dbReference type="EMBL" id="KGO85701.1"/>
    </source>
</evidence>
<feature type="transmembrane region" description="Helical" evidence="5">
    <location>
        <begin position="57"/>
        <end position="74"/>
    </location>
</feature>
<feature type="transmembrane region" description="Helical" evidence="5">
    <location>
        <begin position="6"/>
        <end position="27"/>
    </location>
</feature>
<organism evidence="7 8">
    <name type="scientific">Flavobacterium rivuli WB 3.3-2 = DSM 21788</name>
    <dbReference type="NCBI Taxonomy" id="1121895"/>
    <lineage>
        <taxon>Bacteria</taxon>
        <taxon>Pseudomonadati</taxon>
        <taxon>Bacteroidota</taxon>
        <taxon>Flavobacteriia</taxon>
        <taxon>Flavobacteriales</taxon>
        <taxon>Flavobacteriaceae</taxon>
        <taxon>Flavobacterium</taxon>
    </lineage>
</organism>
<sequence>MKDVTFLHPGFFWLFALLPLAIGWYIWKRKKQTATLTISTLNGFKAAPSVLAKLKPVLFVFRLLALSLIIVAMARPRTVDVNNKISSTKGIDIVMAMDVSGSMLARDLKPNRLDALKKVAAEFVDNRPNDRIGLVVYAGEAYTKTPVTSDKELVKQAIKSVRYDDSVLQDGTGIGVGLATAVNRLKDSKAKSRIIILLTDGVNNSGFVDPRMGAAMAKEYGIKVYTIGIGTNGKAEFPYAKKPDGSFVYQMMDVKIDQDLMKEIAKTTDGTYFRATSNNKLKEIYDQINKLETTEIEEQKFYNYDEKFRPWVWAAFGLLLAEAVARRTLYKSFI</sequence>
<dbReference type="OrthoDB" id="6206554at2"/>
<dbReference type="RefSeq" id="WP_020213979.1">
    <property type="nucleotide sequence ID" value="NZ_JRLX01000017.1"/>
</dbReference>
<evidence type="ECO:0000313" key="8">
    <source>
        <dbReference type="Proteomes" id="UP000030152"/>
    </source>
</evidence>
<comment type="caution">
    <text evidence="7">The sequence shown here is derived from an EMBL/GenBank/DDBJ whole genome shotgun (WGS) entry which is preliminary data.</text>
</comment>
<dbReference type="InterPro" id="IPR024163">
    <property type="entry name" value="Aerotolerance_reg_N"/>
</dbReference>
<evidence type="ECO:0000256" key="2">
    <source>
        <dbReference type="ARBA" id="ARBA00022692"/>
    </source>
</evidence>
<dbReference type="InterPro" id="IPR002035">
    <property type="entry name" value="VWF_A"/>
</dbReference>
<dbReference type="PANTHER" id="PTHR22550:SF5">
    <property type="entry name" value="LEUCINE ZIPPER PROTEIN 4"/>
    <property type="match status" value="1"/>
</dbReference>
<keyword evidence="2 5" id="KW-0812">Transmembrane</keyword>
<feature type="domain" description="VWFA" evidence="6">
    <location>
        <begin position="92"/>
        <end position="288"/>
    </location>
</feature>
<evidence type="ECO:0000256" key="1">
    <source>
        <dbReference type="ARBA" id="ARBA00022475"/>
    </source>
</evidence>
<keyword evidence="4 5" id="KW-0472">Membrane</keyword>
<evidence type="ECO:0000256" key="3">
    <source>
        <dbReference type="ARBA" id="ARBA00022989"/>
    </source>
</evidence>
<evidence type="ECO:0000256" key="4">
    <source>
        <dbReference type="ARBA" id="ARBA00023136"/>
    </source>
</evidence>
<dbReference type="Gene3D" id="3.40.50.410">
    <property type="entry name" value="von Willebrand factor, type A domain"/>
    <property type="match status" value="1"/>
</dbReference>
<evidence type="ECO:0000256" key="5">
    <source>
        <dbReference type="SAM" id="Phobius"/>
    </source>
</evidence>
<keyword evidence="8" id="KW-1185">Reference proteome</keyword>
<dbReference type="eggNOG" id="COG2304">
    <property type="taxonomic scope" value="Bacteria"/>
</dbReference>